<proteinExistence type="predicted"/>
<dbReference type="EMBL" id="MJBS01000014">
    <property type="protein sequence ID" value="OHF02171.1"/>
    <property type="molecule type" value="Genomic_DNA"/>
</dbReference>
<reference evidence="1 2" key="1">
    <citation type="submission" date="2016-09" db="EMBL/GenBank/DDBJ databases">
        <authorList>
            <person name="Capua I."/>
            <person name="De Benedictis P."/>
            <person name="Joannis T."/>
            <person name="Lombin L.H."/>
            <person name="Cattoli G."/>
        </authorList>
    </citation>
    <scope>NUCLEOTIDE SEQUENCE [LARGE SCALE GENOMIC DNA]</scope>
    <source>
        <strain evidence="1 2">IMI 309357</strain>
    </source>
</reference>
<evidence type="ECO:0000313" key="1">
    <source>
        <dbReference type="EMBL" id="OHF02171.1"/>
    </source>
</evidence>
<dbReference type="Proteomes" id="UP000176998">
    <property type="component" value="Unassembled WGS sequence"/>
</dbReference>
<dbReference type="GeneID" id="34555611"/>
<sequence length="68" mass="7310">MLLAHSTPILFLSDDYRTCLNSGLNELSMTAGAAGRVVSKPPKHWSTIARITCRCVLMMSGIVVGLGF</sequence>
<dbReference type="RefSeq" id="XP_022479313.1">
    <property type="nucleotide sequence ID" value="XM_022614101.1"/>
</dbReference>
<keyword evidence="2" id="KW-1185">Reference proteome</keyword>
<name>A0A1G4BL51_9PEZI</name>
<dbReference type="OrthoDB" id="10471518at2759"/>
<dbReference type="AlphaFoldDB" id="A0A1G4BL51"/>
<organism evidence="1 2">
    <name type="scientific">Colletotrichum orchidophilum</name>
    <dbReference type="NCBI Taxonomy" id="1209926"/>
    <lineage>
        <taxon>Eukaryota</taxon>
        <taxon>Fungi</taxon>
        <taxon>Dikarya</taxon>
        <taxon>Ascomycota</taxon>
        <taxon>Pezizomycotina</taxon>
        <taxon>Sordariomycetes</taxon>
        <taxon>Hypocreomycetidae</taxon>
        <taxon>Glomerellales</taxon>
        <taxon>Glomerellaceae</taxon>
        <taxon>Colletotrichum</taxon>
    </lineage>
</organism>
<comment type="caution">
    <text evidence="1">The sequence shown here is derived from an EMBL/GenBank/DDBJ whole genome shotgun (WGS) entry which is preliminary data.</text>
</comment>
<gene>
    <name evidence="1" type="ORF">CORC01_02451</name>
</gene>
<protein>
    <submittedName>
        <fullName evidence="1">Uncharacterized protein</fullName>
    </submittedName>
</protein>
<accession>A0A1G4BL51</accession>
<evidence type="ECO:0000313" key="2">
    <source>
        <dbReference type="Proteomes" id="UP000176998"/>
    </source>
</evidence>